<dbReference type="SMART" id="SM00880">
    <property type="entry name" value="CHAD"/>
    <property type="match status" value="1"/>
</dbReference>
<dbReference type="Pfam" id="PF05235">
    <property type="entry name" value="CHAD"/>
    <property type="match status" value="1"/>
</dbReference>
<accession>A0ABV8HJR6</accession>
<evidence type="ECO:0000313" key="4">
    <source>
        <dbReference type="Proteomes" id="UP001595765"/>
    </source>
</evidence>
<evidence type="ECO:0000313" key="3">
    <source>
        <dbReference type="EMBL" id="MFC4031142.1"/>
    </source>
</evidence>
<dbReference type="InterPro" id="IPR038186">
    <property type="entry name" value="CHAD_dom_sf"/>
</dbReference>
<dbReference type="PANTHER" id="PTHR39339:SF1">
    <property type="entry name" value="CHAD DOMAIN-CONTAINING PROTEIN"/>
    <property type="match status" value="1"/>
</dbReference>
<dbReference type="InterPro" id="IPR007899">
    <property type="entry name" value="CHAD_dom"/>
</dbReference>
<dbReference type="RefSeq" id="WP_386427050.1">
    <property type="nucleotide sequence ID" value="NZ_JBHSBB010000007.1"/>
</dbReference>
<evidence type="ECO:0000256" key="1">
    <source>
        <dbReference type="SAM" id="MobiDB-lite"/>
    </source>
</evidence>
<dbReference type="Pfam" id="PF01928">
    <property type="entry name" value="CYTH"/>
    <property type="match status" value="1"/>
</dbReference>
<dbReference type="SMART" id="SM01118">
    <property type="entry name" value="CYTH"/>
    <property type="match status" value="1"/>
</dbReference>
<evidence type="ECO:0000259" key="2">
    <source>
        <dbReference type="PROSITE" id="PS51708"/>
    </source>
</evidence>
<comment type="caution">
    <text evidence="3">The sequence shown here is derived from an EMBL/GenBank/DDBJ whole genome shotgun (WGS) entry which is preliminary data.</text>
</comment>
<dbReference type="Gene3D" id="1.40.20.10">
    <property type="entry name" value="CHAD domain"/>
    <property type="match status" value="1"/>
</dbReference>
<feature type="region of interest" description="Disordered" evidence="1">
    <location>
        <begin position="155"/>
        <end position="181"/>
    </location>
</feature>
<dbReference type="InterPro" id="IPR033469">
    <property type="entry name" value="CYTH-like_dom_sf"/>
</dbReference>
<feature type="compositionally biased region" description="Low complexity" evidence="1">
    <location>
        <begin position="168"/>
        <end position="181"/>
    </location>
</feature>
<dbReference type="EMBL" id="JBHSBB010000007">
    <property type="protein sequence ID" value="MFC4031142.1"/>
    <property type="molecule type" value="Genomic_DNA"/>
</dbReference>
<organism evidence="3 4">
    <name type="scientific">Streptomyces polygonati</name>
    <dbReference type="NCBI Taxonomy" id="1617087"/>
    <lineage>
        <taxon>Bacteria</taxon>
        <taxon>Bacillati</taxon>
        <taxon>Actinomycetota</taxon>
        <taxon>Actinomycetes</taxon>
        <taxon>Kitasatosporales</taxon>
        <taxon>Streptomycetaceae</taxon>
        <taxon>Streptomyces</taxon>
    </lineage>
</organism>
<gene>
    <name evidence="3" type="ORF">ACFO3J_06610</name>
</gene>
<feature type="compositionally biased region" description="Polar residues" evidence="1">
    <location>
        <begin position="1"/>
        <end position="11"/>
    </location>
</feature>
<dbReference type="Proteomes" id="UP001595765">
    <property type="component" value="Unassembled WGS sequence"/>
</dbReference>
<name>A0ABV8HJR6_9ACTN</name>
<dbReference type="SUPFAM" id="SSF55154">
    <property type="entry name" value="CYTH-like phosphatases"/>
    <property type="match status" value="1"/>
</dbReference>
<proteinExistence type="predicted"/>
<dbReference type="PANTHER" id="PTHR39339">
    <property type="entry name" value="SLR1444 PROTEIN"/>
    <property type="match status" value="1"/>
</dbReference>
<protein>
    <submittedName>
        <fullName evidence="3">CHAD domain-containing protein</fullName>
    </submittedName>
</protein>
<feature type="region of interest" description="Disordered" evidence="1">
    <location>
        <begin position="1"/>
        <end position="25"/>
    </location>
</feature>
<reference evidence="4" key="1">
    <citation type="journal article" date="2019" name="Int. J. Syst. Evol. Microbiol.">
        <title>The Global Catalogue of Microorganisms (GCM) 10K type strain sequencing project: providing services to taxonomists for standard genome sequencing and annotation.</title>
        <authorList>
            <consortium name="The Broad Institute Genomics Platform"/>
            <consortium name="The Broad Institute Genome Sequencing Center for Infectious Disease"/>
            <person name="Wu L."/>
            <person name="Ma J."/>
        </authorList>
    </citation>
    <scope>NUCLEOTIDE SEQUENCE [LARGE SCALE GENOMIC DNA]</scope>
    <source>
        <strain evidence="4">CGMCC 4.7237</strain>
    </source>
</reference>
<dbReference type="CDD" id="cd07374">
    <property type="entry name" value="CYTH-like_Pase"/>
    <property type="match status" value="1"/>
</dbReference>
<dbReference type="Gene3D" id="2.40.320.10">
    <property type="entry name" value="Hypothetical Protein Pfu-838710-001"/>
    <property type="match status" value="1"/>
</dbReference>
<sequence>MTTTHIEQQTKFEGPGVFDPGGLRRLPGVSEVREEKPEELDAVHYDTADLRLLAHGITLRRRTGGHEEGWHVKLPGGRGEHREVHAPLRAGKAGHVPGELNRHLKAYTRGAELLPVVHLRTHRTRHLLLDKQGRALAEVAQDRVAAQVLGTERLRPAARGSGKGGARNGAAAAEPAAGGNSTQLVHWSEIEVEKDQGDDKLMRAAARLLEDGGWYPSPSAHKLDHALAGELPPEFGDLGPRRLPGAGSAGEAVMNRLADQLAVLLATDAAVRADEADAVHRMRSTSRRLRSLLRGSRRVLDRKRTDPVAGELRWLTGVLAGSRDHEVLGARLKEQARGIGDKVLARRIAAQEAERHRAGQQDALAALDSPRYHALLDALEDLRAEPPLRKGKAAEPAARHLREVATRDRRRLARRMDAAGRAGSGPARDKALHEARKAARRARHTAETALPYGGRKAARLRKRTRAVQEVLGDHQDAVMARAALPELAAEARETGADTYGYGRLRALQDEFARAARRRLPAVWQRAGDPKLARFD</sequence>
<keyword evidence="4" id="KW-1185">Reference proteome</keyword>
<dbReference type="PROSITE" id="PS51708">
    <property type="entry name" value="CHAD"/>
    <property type="match status" value="1"/>
</dbReference>
<dbReference type="InterPro" id="IPR023577">
    <property type="entry name" value="CYTH_domain"/>
</dbReference>
<feature type="domain" description="CHAD" evidence="2">
    <location>
        <begin position="246"/>
        <end position="528"/>
    </location>
</feature>